<keyword evidence="2" id="KW-1185">Reference proteome</keyword>
<evidence type="ECO:0008006" key="3">
    <source>
        <dbReference type="Google" id="ProtNLM"/>
    </source>
</evidence>
<protein>
    <recommendedName>
        <fullName evidence="3">Outer membrane protein beta-barrel domain-containing protein</fullName>
    </recommendedName>
</protein>
<accession>A0ABV2SWK0</accession>
<comment type="caution">
    <text evidence="1">The sequence shown here is derived from an EMBL/GenBank/DDBJ whole genome shotgun (WGS) entry which is preliminary data.</text>
</comment>
<proteinExistence type="predicted"/>
<gene>
    <name evidence="1" type="ORF">ABXZ36_10695</name>
</gene>
<dbReference type="Proteomes" id="UP001549799">
    <property type="component" value="Unassembled WGS sequence"/>
</dbReference>
<sequence length="112" mass="12053">MFEVSESFDVGITTGFSNAFLKSEFKDFADPAQFIPIAAAARFKASENFSVGADLGYALGINDGNDGGFYYRPIVGYDVSEKAQLTLSYSGVSIKDADFTFSTINLGVLFSL</sequence>
<dbReference type="RefSeq" id="WP_354615524.1">
    <property type="nucleotide sequence ID" value="NZ_JBEXAE010000004.1"/>
</dbReference>
<organism evidence="1 2">
    <name type="scientific">Sediminicola arcticus</name>
    <dbReference type="NCBI Taxonomy" id="1574308"/>
    <lineage>
        <taxon>Bacteria</taxon>
        <taxon>Pseudomonadati</taxon>
        <taxon>Bacteroidota</taxon>
        <taxon>Flavobacteriia</taxon>
        <taxon>Flavobacteriales</taxon>
        <taxon>Flavobacteriaceae</taxon>
        <taxon>Sediminicola</taxon>
    </lineage>
</organism>
<evidence type="ECO:0000313" key="2">
    <source>
        <dbReference type="Proteomes" id="UP001549799"/>
    </source>
</evidence>
<reference evidence="1 2" key="1">
    <citation type="submission" date="2024-07" db="EMBL/GenBank/DDBJ databases">
        <title>The genome sequence of type strain Sediminicola arcticus GDMCC 1.2805.</title>
        <authorList>
            <person name="Liu Y."/>
        </authorList>
    </citation>
    <scope>NUCLEOTIDE SEQUENCE [LARGE SCALE GENOMIC DNA]</scope>
    <source>
        <strain evidence="1 2">GDMCC 1.2805</strain>
    </source>
</reference>
<evidence type="ECO:0000313" key="1">
    <source>
        <dbReference type="EMBL" id="MET6991112.1"/>
    </source>
</evidence>
<name>A0ABV2SWK0_9FLAO</name>
<dbReference type="EMBL" id="JBEXAE010000004">
    <property type="protein sequence ID" value="MET6991112.1"/>
    <property type="molecule type" value="Genomic_DNA"/>
</dbReference>